<dbReference type="InterPro" id="IPR000210">
    <property type="entry name" value="BTB/POZ_dom"/>
</dbReference>
<sequence>MESDDNHLENHRSEAALVKPLNDMARLQQALEDYGLEKMKLRPTIVRHWSKTHVDQITGNSSKIITIRATCLESNDQEEFPINKGLLCQFSAYFRAVFMGEFAESKQKSLNIKLRPDDMRVFTRWLGSGKLCSQDGVPSYRPDNSVLIRLYTFADYYDIPALRRAIMLRFASPYEWERSGIRVSEWQLGKCLAELPTTSTFYVWLVEHWAHCHSSRLGRKMRQNEDIPQEIRDLV</sequence>
<comment type="caution">
    <text evidence="2">The sequence shown here is derived from an EMBL/GenBank/DDBJ whole genome shotgun (WGS) entry which is preliminary data.</text>
</comment>
<dbReference type="PROSITE" id="PS50097">
    <property type="entry name" value="BTB"/>
    <property type="match status" value="1"/>
</dbReference>
<gene>
    <name evidence="2" type="ORF">KCU76_g3006</name>
</gene>
<dbReference type="EMBL" id="JAHFXF010000077">
    <property type="protein sequence ID" value="KAG9697437.1"/>
    <property type="molecule type" value="Genomic_DNA"/>
</dbReference>
<dbReference type="SUPFAM" id="SSF54695">
    <property type="entry name" value="POZ domain"/>
    <property type="match status" value="1"/>
</dbReference>
<dbReference type="Gene3D" id="3.30.710.10">
    <property type="entry name" value="Potassium Channel Kv1.1, Chain A"/>
    <property type="match status" value="1"/>
</dbReference>
<proteinExistence type="predicted"/>
<feature type="non-terminal residue" evidence="2">
    <location>
        <position position="1"/>
    </location>
</feature>
<evidence type="ECO:0000313" key="2">
    <source>
        <dbReference type="EMBL" id="KAG9697437.1"/>
    </source>
</evidence>
<accession>A0A9P8ESK2</accession>
<dbReference type="Pfam" id="PF00651">
    <property type="entry name" value="BTB"/>
    <property type="match status" value="1"/>
</dbReference>
<evidence type="ECO:0000259" key="1">
    <source>
        <dbReference type="PROSITE" id="PS50097"/>
    </source>
</evidence>
<reference evidence="2" key="1">
    <citation type="journal article" date="2021" name="J Fungi (Basel)">
        <title>Virulence traits and population genomics of the black yeast Aureobasidium melanogenum.</title>
        <authorList>
            <person name="Cernosa A."/>
            <person name="Sun X."/>
            <person name="Gostincar C."/>
            <person name="Fang C."/>
            <person name="Gunde-Cimerman N."/>
            <person name="Song Z."/>
        </authorList>
    </citation>
    <scope>NUCLEOTIDE SEQUENCE</scope>
    <source>
        <strain evidence="2">EXF-9911</strain>
    </source>
</reference>
<dbReference type="Proteomes" id="UP000779574">
    <property type="component" value="Unassembled WGS sequence"/>
</dbReference>
<reference evidence="2" key="2">
    <citation type="submission" date="2021-08" db="EMBL/GenBank/DDBJ databases">
        <authorList>
            <person name="Gostincar C."/>
            <person name="Sun X."/>
            <person name="Song Z."/>
            <person name="Gunde-Cimerman N."/>
        </authorList>
    </citation>
    <scope>NUCLEOTIDE SEQUENCE</scope>
    <source>
        <strain evidence="2">EXF-9911</strain>
    </source>
</reference>
<feature type="domain" description="BTB" evidence="1">
    <location>
        <begin position="61"/>
        <end position="135"/>
    </location>
</feature>
<dbReference type="AlphaFoldDB" id="A0A9P8ESK2"/>
<dbReference type="OrthoDB" id="3943260at2759"/>
<protein>
    <recommendedName>
        <fullName evidence="1">BTB domain-containing protein</fullName>
    </recommendedName>
</protein>
<name>A0A9P8ESK2_AURME</name>
<dbReference type="InterPro" id="IPR011333">
    <property type="entry name" value="SKP1/BTB/POZ_sf"/>
</dbReference>
<evidence type="ECO:0000313" key="3">
    <source>
        <dbReference type="Proteomes" id="UP000779574"/>
    </source>
</evidence>
<organism evidence="2 3">
    <name type="scientific">Aureobasidium melanogenum</name>
    <name type="common">Aureobasidium pullulans var. melanogenum</name>
    <dbReference type="NCBI Taxonomy" id="46634"/>
    <lineage>
        <taxon>Eukaryota</taxon>
        <taxon>Fungi</taxon>
        <taxon>Dikarya</taxon>
        <taxon>Ascomycota</taxon>
        <taxon>Pezizomycotina</taxon>
        <taxon>Dothideomycetes</taxon>
        <taxon>Dothideomycetidae</taxon>
        <taxon>Dothideales</taxon>
        <taxon>Saccotheciaceae</taxon>
        <taxon>Aureobasidium</taxon>
    </lineage>
</organism>
<dbReference type="CDD" id="cd18186">
    <property type="entry name" value="BTB_POZ_ZBTB_KLHL-like"/>
    <property type="match status" value="1"/>
</dbReference>